<sequence length="125" mass="13174">MTRSAGVLAVLLGLGFGIPGAIGVRHFAQHHEVWQSLGFPTYGAGPFERAGIPTTVPLLLGFVVVCAAEVGLGVLLLADWHPALWLSLAILPFELAYWTGFALPFGFVLGLARVALTVPVLLRGS</sequence>
<organism evidence="2 3">
    <name type="scientific">Nocardioides bizhenqiangii</name>
    <dbReference type="NCBI Taxonomy" id="3095076"/>
    <lineage>
        <taxon>Bacteria</taxon>
        <taxon>Bacillati</taxon>
        <taxon>Actinomycetota</taxon>
        <taxon>Actinomycetes</taxon>
        <taxon>Propionibacteriales</taxon>
        <taxon>Nocardioidaceae</taxon>
        <taxon>Nocardioides</taxon>
    </lineage>
</organism>
<evidence type="ECO:0008006" key="4">
    <source>
        <dbReference type="Google" id="ProtNLM"/>
    </source>
</evidence>
<evidence type="ECO:0000313" key="2">
    <source>
        <dbReference type="EMBL" id="WQQ25289.1"/>
    </source>
</evidence>
<evidence type="ECO:0000256" key="1">
    <source>
        <dbReference type="SAM" id="Phobius"/>
    </source>
</evidence>
<feature type="transmembrane region" description="Helical" evidence="1">
    <location>
        <begin position="83"/>
        <end position="99"/>
    </location>
</feature>
<keyword evidence="3" id="KW-1185">Reference proteome</keyword>
<dbReference type="RefSeq" id="WP_322455806.1">
    <property type="nucleotide sequence ID" value="NZ_CP141059.1"/>
</dbReference>
<dbReference type="Proteomes" id="UP001327225">
    <property type="component" value="Chromosome"/>
</dbReference>
<feature type="transmembrane region" description="Helical" evidence="1">
    <location>
        <begin position="56"/>
        <end position="76"/>
    </location>
</feature>
<protein>
    <recommendedName>
        <fullName evidence="4">DoxX family protein</fullName>
    </recommendedName>
</protein>
<keyword evidence="1" id="KW-0812">Transmembrane</keyword>
<accession>A0ABZ0ZNB8</accession>
<dbReference type="EMBL" id="CP141059">
    <property type="protein sequence ID" value="WQQ25289.1"/>
    <property type="molecule type" value="Genomic_DNA"/>
</dbReference>
<keyword evidence="1" id="KW-1133">Transmembrane helix</keyword>
<reference evidence="3" key="1">
    <citation type="submission" date="2023-12" db="EMBL/GenBank/DDBJ databases">
        <title>Novel species in genus Nocardioides.</title>
        <authorList>
            <person name="Zhou H."/>
        </authorList>
    </citation>
    <scope>NUCLEOTIDE SEQUENCE [LARGE SCALE GENOMIC DNA]</scope>
    <source>
        <strain evidence="3">HM61</strain>
    </source>
</reference>
<name>A0ABZ0ZNB8_9ACTN</name>
<evidence type="ECO:0000313" key="3">
    <source>
        <dbReference type="Proteomes" id="UP001327225"/>
    </source>
</evidence>
<proteinExistence type="predicted"/>
<keyword evidence="1" id="KW-0472">Membrane</keyword>
<gene>
    <name evidence="2" type="ORF">SHK19_15105</name>
</gene>